<feature type="compositionally biased region" description="Pro residues" evidence="1">
    <location>
        <begin position="380"/>
        <end position="391"/>
    </location>
</feature>
<reference evidence="3" key="2">
    <citation type="submission" date="2023-06" db="EMBL/GenBank/DDBJ databases">
        <authorList>
            <consortium name="Lawrence Berkeley National Laboratory"/>
            <person name="Haridas S."/>
            <person name="Hensen N."/>
            <person name="Bonometti L."/>
            <person name="Westerberg I."/>
            <person name="Brannstrom I.O."/>
            <person name="Guillou S."/>
            <person name="Cros-Aarteil S."/>
            <person name="Calhoun S."/>
            <person name="Kuo A."/>
            <person name="Mondo S."/>
            <person name="Pangilinan J."/>
            <person name="Riley R."/>
            <person name="Labutti K."/>
            <person name="Andreopoulos B."/>
            <person name="Lipzen A."/>
            <person name="Chen C."/>
            <person name="Yanf M."/>
            <person name="Daum C."/>
            <person name="Ng V."/>
            <person name="Clum A."/>
            <person name="Steindorff A."/>
            <person name="Ohm R."/>
            <person name="Martin F."/>
            <person name="Silar P."/>
            <person name="Natvig D."/>
            <person name="Lalanne C."/>
            <person name="Gautier V."/>
            <person name="Ament-Velasquez S.L."/>
            <person name="Kruys A."/>
            <person name="Hutchinson M.I."/>
            <person name="Powell A.J."/>
            <person name="Barry K."/>
            <person name="Miller A.N."/>
            <person name="Grigoriev I.V."/>
            <person name="Debuchy R."/>
            <person name="Gladieux P."/>
            <person name="Thoren M.H."/>
            <person name="Johannesson H."/>
        </authorList>
    </citation>
    <scope>NUCLEOTIDE SEQUENCE</scope>
    <source>
        <strain evidence="3">CBS 168.71</strain>
    </source>
</reference>
<dbReference type="PANTHER" id="PTHR33112:SF16">
    <property type="entry name" value="HETEROKARYON INCOMPATIBILITY DOMAIN-CONTAINING PROTEIN"/>
    <property type="match status" value="1"/>
</dbReference>
<feature type="region of interest" description="Disordered" evidence="1">
    <location>
        <begin position="351"/>
        <end position="411"/>
    </location>
</feature>
<feature type="domain" description="Heterokaryon incompatibility" evidence="2">
    <location>
        <begin position="249"/>
        <end position="424"/>
    </location>
</feature>
<name>A0AAE0HLK1_9PEZI</name>
<keyword evidence="4" id="KW-1185">Reference proteome</keyword>
<sequence length="809" mass="88039">MEGAALCRLCAGLDIQAAVERVVSREHWKHSGSHHLESPWHRTLADVDVSSSSCALCAIVMKGWQASREVVVRRAIQNAMFDTENPPPGLDDPVNKIPAYRDADGITLEVLRRPRMVEDGRENRSSLFLRVKCGPAEVASFDVVDRIVAELRIARAGGGSLAPGTMDAVPTDIALHTDLLVNDDPLSQDSLGVARGWLEMCVNSHGGDCSPRTGAKGWMPTRLLEAVSGSTKIYLRESAALKSADNGRYVALSHCWGQGGTPFTTTHQTLPLRLGGIDISDLPQTFQDAVTLTKELGLRYLWIDSLCIIQDDAEDWAKEAAQMAQVYRNAHLVLNAANSDSDSKGFLQRRHIPDTIPLPPPPPLPTPSPTPSPTLSTTPPTTPSPNPPSPSPLNLTLQLLPTNPNQHNPLAHEPITTRAWCLQEHILPPRALQYGTHQAFWTCEHLRASEDGTAIRQPAGADGGGAGGQLRLVCGSGNIAPSVFGRAGAGMWEEGGELLVNWAGWYGMLEDYSARGIARDGDRLPALAGLARVVGWETGSAAADADAGEGEDYLAGIWRTGLWEGLLWCRAREGLVLAATTEYVAPSWSWAAVVGPVQFVLYGWYARRARWKARMSDCEALAEYRGHFTVKRDSDPYGRLKGGTLTLRAPLLRVVSVRPRQVQPPGLRSLFGHAPGRSEVADLVVQMKLGGGSVWVEGGFDDRGAVTDIAKLVVIFLCRLPHVLEEGFVEQRFGLILEPVDGSKQYRRVGFIDGVVLKKSIMDGLKGHGMFSIVGYPRPFEKDDIYEAIRDNELAKDPLSLDKTEVRIC</sequence>
<dbReference type="Proteomes" id="UP001278766">
    <property type="component" value="Unassembled WGS sequence"/>
</dbReference>
<accession>A0AAE0HLK1</accession>
<dbReference type="AlphaFoldDB" id="A0AAE0HLK1"/>
<proteinExistence type="predicted"/>
<gene>
    <name evidence="3" type="ORF">B0H64DRAFT_453752</name>
</gene>
<dbReference type="InterPro" id="IPR010730">
    <property type="entry name" value="HET"/>
</dbReference>
<dbReference type="EMBL" id="JAUEPN010000002">
    <property type="protein sequence ID" value="KAK3298469.1"/>
    <property type="molecule type" value="Genomic_DNA"/>
</dbReference>
<evidence type="ECO:0000259" key="2">
    <source>
        <dbReference type="Pfam" id="PF06985"/>
    </source>
</evidence>
<feature type="compositionally biased region" description="Low complexity" evidence="1">
    <location>
        <begin position="392"/>
        <end position="405"/>
    </location>
</feature>
<dbReference type="PANTHER" id="PTHR33112">
    <property type="entry name" value="DOMAIN PROTEIN, PUTATIVE-RELATED"/>
    <property type="match status" value="1"/>
</dbReference>
<dbReference type="GeneID" id="87844196"/>
<comment type="caution">
    <text evidence="3">The sequence shown here is derived from an EMBL/GenBank/DDBJ whole genome shotgun (WGS) entry which is preliminary data.</text>
</comment>
<evidence type="ECO:0000313" key="3">
    <source>
        <dbReference type="EMBL" id="KAK3298469.1"/>
    </source>
</evidence>
<reference evidence="3" key="1">
    <citation type="journal article" date="2023" name="Mol. Phylogenet. Evol.">
        <title>Genome-scale phylogeny and comparative genomics of the fungal order Sordariales.</title>
        <authorList>
            <person name="Hensen N."/>
            <person name="Bonometti L."/>
            <person name="Westerberg I."/>
            <person name="Brannstrom I.O."/>
            <person name="Guillou S."/>
            <person name="Cros-Aarteil S."/>
            <person name="Calhoun S."/>
            <person name="Haridas S."/>
            <person name="Kuo A."/>
            <person name="Mondo S."/>
            <person name="Pangilinan J."/>
            <person name="Riley R."/>
            <person name="LaButti K."/>
            <person name="Andreopoulos B."/>
            <person name="Lipzen A."/>
            <person name="Chen C."/>
            <person name="Yan M."/>
            <person name="Daum C."/>
            <person name="Ng V."/>
            <person name="Clum A."/>
            <person name="Steindorff A."/>
            <person name="Ohm R.A."/>
            <person name="Martin F."/>
            <person name="Silar P."/>
            <person name="Natvig D.O."/>
            <person name="Lalanne C."/>
            <person name="Gautier V."/>
            <person name="Ament-Velasquez S.L."/>
            <person name="Kruys A."/>
            <person name="Hutchinson M.I."/>
            <person name="Powell A.J."/>
            <person name="Barry K."/>
            <person name="Miller A.N."/>
            <person name="Grigoriev I.V."/>
            <person name="Debuchy R."/>
            <person name="Gladieux P."/>
            <person name="Hiltunen Thoren M."/>
            <person name="Johannesson H."/>
        </authorList>
    </citation>
    <scope>NUCLEOTIDE SEQUENCE</scope>
    <source>
        <strain evidence="3">CBS 168.71</strain>
    </source>
</reference>
<evidence type="ECO:0000256" key="1">
    <source>
        <dbReference type="SAM" id="MobiDB-lite"/>
    </source>
</evidence>
<feature type="compositionally biased region" description="Pro residues" evidence="1">
    <location>
        <begin position="356"/>
        <end position="372"/>
    </location>
</feature>
<protein>
    <submittedName>
        <fullName evidence="3">Heterokaryon incompatibility protein-domain-containing protein</fullName>
    </submittedName>
</protein>
<dbReference type="RefSeq" id="XP_062661983.1">
    <property type="nucleotide sequence ID" value="XM_062807248.1"/>
</dbReference>
<evidence type="ECO:0000313" key="4">
    <source>
        <dbReference type="Proteomes" id="UP001278766"/>
    </source>
</evidence>
<organism evidence="3 4">
    <name type="scientific">Chaetomium fimeti</name>
    <dbReference type="NCBI Taxonomy" id="1854472"/>
    <lineage>
        <taxon>Eukaryota</taxon>
        <taxon>Fungi</taxon>
        <taxon>Dikarya</taxon>
        <taxon>Ascomycota</taxon>
        <taxon>Pezizomycotina</taxon>
        <taxon>Sordariomycetes</taxon>
        <taxon>Sordariomycetidae</taxon>
        <taxon>Sordariales</taxon>
        <taxon>Chaetomiaceae</taxon>
        <taxon>Chaetomium</taxon>
    </lineage>
</organism>
<dbReference type="Pfam" id="PF06985">
    <property type="entry name" value="HET"/>
    <property type="match status" value="1"/>
</dbReference>